<evidence type="ECO:0000256" key="6">
    <source>
        <dbReference type="PROSITE-ProRule" id="PRU01240"/>
    </source>
</evidence>
<dbReference type="InterPro" id="IPR022398">
    <property type="entry name" value="Peptidase_S8_His-AS"/>
</dbReference>
<feature type="active site" description="Charge relay system" evidence="6">
    <location>
        <position position="283"/>
    </location>
</feature>
<dbReference type="InterPro" id="IPR015500">
    <property type="entry name" value="Peptidase_S8_subtilisin-rel"/>
</dbReference>
<dbReference type="PROSITE" id="PS00137">
    <property type="entry name" value="SUBTILASE_HIS"/>
    <property type="match status" value="1"/>
</dbReference>
<dbReference type="GO" id="GO:0046872">
    <property type="term" value="F:metal ion binding"/>
    <property type="evidence" value="ECO:0007669"/>
    <property type="project" value="UniProtKB-KW"/>
</dbReference>
<dbReference type="GO" id="GO:0004252">
    <property type="term" value="F:serine-type endopeptidase activity"/>
    <property type="evidence" value="ECO:0007669"/>
    <property type="project" value="UniProtKB-UniRule"/>
</dbReference>
<dbReference type="InterPro" id="IPR036852">
    <property type="entry name" value="Peptidase_S8/S53_dom_sf"/>
</dbReference>
<evidence type="ECO:0000313" key="8">
    <source>
        <dbReference type="EMBL" id="MBB5355308.1"/>
    </source>
</evidence>
<evidence type="ECO:0000259" key="7">
    <source>
        <dbReference type="Pfam" id="PF00082"/>
    </source>
</evidence>
<feature type="domain" description="Peptidase S8/S53" evidence="7">
    <location>
        <begin position="91"/>
        <end position="302"/>
    </location>
</feature>
<reference evidence="8 9" key="1">
    <citation type="submission" date="2020-08" db="EMBL/GenBank/DDBJ databases">
        <title>Genomic Encyclopedia of Type Strains, Phase IV (KMG-IV): sequencing the most valuable type-strain genomes for metagenomic binning, comparative biology and taxonomic classification.</title>
        <authorList>
            <person name="Goeker M."/>
        </authorList>
    </citation>
    <scope>NUCLEOTIDE SEQUENCE [LARGE SCALE GENOMIC DNA]</scope>
    <source>
        <strain evidence="8 9">DSM 19169</strain>
    </source>
</reference>
<evidence type="ECO:0000313" key="9">
    <source>
        <dbReference type="Proteomes" id="UP000583699"/>
    </source>
</evidence>
<dbReference type="RefSeq" id="WP_246346264.1">
    <property type="nucleotide sequence ID" value="NZ_JACHEQ010000005.1"/>
</dbReference>
<dbReference type="AlphaFoldDB" id="A0A7W8JGH9"/>
<feature type="active site" description="Charge relay system" evidence="6">
    <location>
        <position position="98"/>
    </location>
</feature>
<keyword evidence="5 6" id="KW-0720">Serine protease</keyword>
<protein>
    <submittedName>
        <fullName evidence="8">Subtilisin family serine protease</fullName>
    </submittedName>
</protein>
<dbReference type="SUPFAM" id="SSF52743">
    <property type="entry name" value="Subtilisin-like"/>
    <property type="match status" value="1"/>
</dbReference>
<comment type="similarity">
    <text evidence="1 6">Belongs to the peptidase S8 family.</text>
</comment>
<dbReference type="PANTHER" id="PTHR43806:SF11">
    <property type="entry name" value="CEREVISIN-RELATED"/>
    <property type="match status" value="1"/>
</dbReference>
<keyword evidence="4 6" id="KW-0378">Hydrolase</keyword>
<organism evidence="8 9">
    <name type="scientific">Anoxybacillus mongoliensis</name>
    <dbReference type="NCBI Taxonomy" id="452565"/>
    <lineage>
        <taxon>Bacteria</taxon>
        <taxon>Bacillati</taxon>
        <taxon>Bacillota</taxon>
        <taxon>Bacilli</taxon>
        <taxon>Bacillales</taxon>
        <taxon>Anoxybacillaceae</taxon>
        <taxon>Anoxybacillus</taxon>
    </lineage>
</organism>
<dbReference type="PANTHER" id="PTHR43806">
    <property type="entry name" value="PEPTIDASE S8"/>
    <property type="match status" value="1"/>
</dbReference>
<dbReference type="Pfam" id="PF00082">
    <property type="entry name" value="Peptidase_S8"/>
    <property type="match status" value="1"/>
</dbReference>
<keyword evidence="9" id="KW-1185">Reference proteome</keyword>
<dbReference type="Gene3D" id="3.40.50.200">
    <property type="entry name" value="Peptidase S8/S53 domain"/>
    <property type="match status" value="1"/>
</dbReference>
<accession>A0A7W8JGH9</accession>
<dbReference type="CDD" id="cd07477">
    <property type="entry name" value="Peptidases_S8_Subtilisin_subset"/>
    <property type="match status" value="1"/>
</dbReference>
<dbReference type="EMBL" id="JACHEQ010000005">
    <property type="protein sequence ID" value="MBB5355308.1"/>
    <property type="molecule type" value="Genomic_DNA"/>
</dbReference>
<evidence type="ECO:0000256" key="2">
    <source>
        <dbReference type="ARBA" id="ARBA00022670"/>
    </source>
</evidence>
<dbReference type="GO" id="GO:0006508">
    <property type="term" value="P:proteolysis"/>
    <property type="evidence" value="ECO:0007669"/>
    <property type="project" value="UniProtKB-KW"/>
</dbReference>
<keyword evidence="2 6" id="KW-0645">Protease</keyword>
<dbReference type="InterPro" id="IPR023827">
    <property type="entry name" value="Peptidase_S8_Asp-AS"/>
</dbReference>
<dbReference type="PRINTS" id="PR00723">
    <property type="entry name" value="SUBTILISIN"/>
</dbReference>
<evidence type="ECO:0000256" key="1">
    <source>
        <dbReference type="ARBA" id="ARBA00011073"/>
    </source>
</evidence>
<dbReference type="InterPro" id="IPR034202">
    <property type="entry name" value="Subtilisin_Carlsberg-like"/>
</dbReference>
<dbReference type="PROSITE" id="PS51892">
    <property type="entry name" value="SUBTILASE"/>
    <property type="match status" value="1"/>
</dbReference>
<dbReference type="PROSITE" id="PS00136">
    <property type="entry name" value="SUBTILASE_ASP"/>
    <property type="match status" value="1"/>
</dbReference>
<gene>
    <name evidence="8" type="ORF">HNR43_001280</name>
</gene>
<name>A0A7W8JGH9_9BACL</name>
<feature type="active site" description="Charge relay system" evidence="6">
    <location>
        <position position="131"/>
    </location>
</feature>
<evidence type="ECO:0000256" key="3">
    <source>
        <dbReference type="ARBA" id="ARBA00022723"/>
    </source>
</evidence>
<evidence type="ECO:0000256" key="4">
    <source>
        <dbReference type="ARBA" id="ARBA00022801"/>
    </source>
</evidence>
<comment type="caution">
    <text evidence="8">The sequence shown here is derived from an EMBL/GenBank/DDBJ whole genome shotgun (WGS) entry which is preliminary data.</text>
</comment>
<keyword evidence="3" id="KW-0479">Metal-binding</keyword>
<dbReference type="InterPro" id="IPR000209">
    <property type="entry name" value="Peptidase_S8/S53_dom"/>
</dbReference>
<dbReference type="InterPro" id="IPR050131">
    <property type="entry name" value="Peptidase_S8_subtilisin-like"/>
</dbReference>
<proteinExistence type="inferred from homology"/>
<evidence type="ECO:0000256" key="5">
    <source>
        <dbReference type="ARBA" id="ARBA00022825"/>
    </source>
</evidence>
<sequence length="343" mass="37570">MKKIILLILSLSLVISFYVSKNFFKTDNFKTHASSANDGGEKSNYLRLIDNSRRKLNDMQLLMSSKRQIIPWGVNSVGTNKLLVKQEPVSKVKVAILDSGINREHEDLKGKVVEEFNAINPGQPLYDTYGHGTAIAGIIAASDNEIGIRGVSPNVEIYSVKVLDDKGRGKVRDLVRGIQWCIDNRVQVMNISFGMSSDNSELREAIETAINSGIIVVAAAGNNYGGKTDYPANYKDVISVTAVNSNYKMASFSARGKIDFSAPGVDILTTSNNGGYGMYSGTSLAAAYVTGIVAIILEEPEQFGISKYKKNKKFSSEMINILRRYSVKIGNKTYYGNGFVKLS</sequence>
<dbReference type="Proteomes" id="UP000583699">
    <property type="component" value="Unassembled WGS sequence"/>
</dbReference>